<protein>
    <submittedName>
        <fullName evidence="2">Uncharacterized protein</fullName>
    </submittedName>
</protein>
<dbReference type="PaxDb" id="30732-ENSOMEP00000027863"/>
<sequence length="272" mass="29406">MRSFLPAVAEQLFGDIQQTYHDTSQIPDDLLIALKFVFGSCALLALDLVDQRSVICLSSPSGRQAFQTEDQVLCSPQRDLDGQVSVNRNGQEAEDGALSEDQDEAGEKETAVKIQKHPDADGDGEGDGKAAHQDVRHGQRHQEVVGGVLQRAVDGDRPAHQHVPRYGENCDDNLYSDVERVHLLPVRLRSHGPAVSPRGAGGDPGLLRGWLPSDSKGLFLFKERGGRGKKVGAVSWSGAQPAVCADARRSACASLLRGLTLSENRESDPWSI</sequence>
<dbReference type="Proteomes" id="UP000261560">
    <property type="component" value="Unplaced"/>
</dbReference>
<evidence type="ECO:0000256" key="1">
    <source>
        <dbReference type="SAM" id="MobiDB-lite"/>
    </source>
</evidence>
<keyword evidence="3" id="KW-1185">Reference proteome</keyword>
<reference evidence="2" key="1">
    <citation type="submission" date="2025-08" db="UniProtKB">
        <authorList>
            <consortium name="Ensembl"/>
        </authorList>
    </citation>
    <scope>IDENTIFICATION</scope>
</reference>
<dbReference type="STRING" id="30732.ENSOMEP00000027863"/>
<reference evidence="2" key="2">
    <citation type="submission" date="2025-09" db="UniProtKB">
        <authorList>
            <consortium name="Ensembl"/>
        </authorList>
    </citation>
    <scope>IDENTIFICATION</scope>
</reference>
<feature type="compositionally biased region" description="Basic and acidic residues" evidence="1">
    <location>
        <begin position="105"/>
        <end position="142"/>
    </location>
</feature>
<evidence type="ECO:0000313" key="3">
    <source>
        <dbReference type="Proteomes" id="UP000261560"/>
    </source>
</evidence>
<evidence type="ECO:0000313" key="2">
    <source>
        <dbReference type="Ensembl" id="ENSOMEP00000027863.1"/>
    </source>
</evidence>
<dbReference type="Ensembl" id="ENSOMET00000000872.1">
    <property type="protein sequence ID" value="ENSOMEP00000027863.1"/>
    <property type="gene ID" value="ENSOMEG00000010582.1"/>
</dbReference>
<name>A0A3B3DCM0_ORYME</name>
<dbReference type="AlphaFoldDB" id="A0A3B3DCM0"/>
<feature type="region of interest" description="Disordered" evidence="1">
    <location>
        <begin position="88"/>
        <end position="142"/>
    </location>
</feature>
<accession>A0A3B3DCM0</accession>
<proteinExistence type="predicted"/>
<feature type="compositionally biased region" description="Acidic residues" evidence="1">
    <location>
        <begin position="92"/>
        <end position="104"/>
    </location>
</feature>
<organism evidence="2 3">
    <name type="scientific">Oryzias melastigma</name>
    <name type="common">Marine medaka</name>
    <dbReference type="NCBI Taxonomy" id="30732"/>
    <lineage>
        <taxon>Eukaryota</taxon>
        <taxon>Metazoa</taxon>
        <taxon>Chordata</taxon>
        <taxon>Craniata</taxon>
        <taxon>Vertebrata</taxon>
        <taxon>Euteleostomi</taxon>
        <taxon>Actinopterygii</taxon>
        <taxon>Neopterygii</taxon>
        <taxon>Teleostei</taxon>
        <taxon>Neoteleostei</taxon>
        <taxon>Acanthomorphata</taxon>
        <taxon>Ovalentaria</taxon>
        <taxon>Atherinomorphae</taxon>
        <taxon>Beloniformes</taxon>
        <taxon>Adrianichthyidae</taxon>
        <taxon>Oryziinae</taxon>
        <taxon>Oryzias</taxon>
    </lineage>
</organism>